<keyword evidence="12" id="KW-1185">Reference proteome</keyword>
<dbReference type="InterPro" id="IPR003594">
    <property type="entry name" value="HATPase_dom"/>
</dbReference>
<dbReference type="InterPro" id="IPR003661">
    <property type="entry name" value="HisK_dim/P_dom"/>
</dbReference>
<keyword evidence="5" id="KW-0418">Kinase</keyword>
<dbReference type="InterPro" id="IPR001610">
    <property type="entry name" value="PAC"/>
</dbReference>
<dbReference type="SMART" id="SM00387">
    <property type="entry name" value="HATPase_c"/>
    <property type="match status" value="1"/>
</dbReference>
<dbReference type="Proteomes" id="UP001596398">
    <property type="component" value="Unassembled WGS sequence"/>
</dbReference>
<dbReference type="AlphaFoldDB" id="A0ABD5ZK29"/>
<comment type="catalytic activity">
    <reaction evidence="1">
        <text>ATP + protein L-histidine = ADP + protein N-phospho-L-histidine.</text>
        <dbReference type="EC" id="2.7.13.3"/>
    </reaction>
</comment>
<dbReference type="PROSITE" id="PS50110">
    <property type="entry name" value="RESPONSE_REGULATORY"/>
    <property type="match status" value="1"/>
</dbReference>
<evidence type="ECO:0000256" key="1">
    <source>
        <dbReference type="ARBA" id="ARBA00000085"/>
    </source>
</evidence>
<dbReference type="SMART" id="SM00065">
    <property type="entry name" value="GAF"/>
    <property type="match status" value="1"/>
</dbReference>
<evidence type="ECO:0000256" key="4">
    <source>
        <dbReference type="ARBA" id="ARBA00022679"/>
    </source>
</evidence>
<dbReference type="SUPFAM" id="SSF55781">
    <property type="entry name" value="GAF domain-like"/>
    <property type="match status" value="1"/>
</dbReference>
<dbReference type="InterPro" id="IPR005467">
    <property type="entry name" value="His_kinase_dom"/>
</dbReference>
<proteinExistence type="predicted"/>
<feature type="modified residue" description="4-aspartylphosphate" evidence="6">
    <location>
        <position position="66"/>
    </location>
</feature>
<dbReference type="Gene3D" id="3.30.450.40">
    <property type="match status" value="1"/>
</dbReference>
<dbReference type="Pfam" id="PF13185">
    <property type="entry name" value="GAF_2"/>
    <property type="match status" value="1"/>
</dbReference>
<feature type="domain" description="Response regulatory" evidence="8">
    <location>
        <begin position="15"/>
        <end position="131"/>
    </location>
</feature>
<dbReference type="RefSeq" id="WP_276234859.1">
    <property type="nucleotide sequence ID" value="NZ_CP119802.1"/>
</dbReference>
<dbReference type="SUPFAM" id="SSF55785">
    <property type="entry name" value="PYP-like sensor domain (PAS domain)"/>
    <property type="match status" value="3"/>
</dbReference>
<evidence type="ECO:0000313" key="11">
    <source>
        <dbReference type="EMBL" id="MFC7233864.1"/>
    </source>
</evidence>
<dbReference type="CDD" id="cd00082">
    <property type="entry name" value="HisKA"/>
    <property type="match status" value="1"/>
</dbReference>
<dbReference type="SUPFAM" id="SSF47384">
    <property type="entry name" value="Homodimeric domain of signal transducing histidine kinase"/>
    <property type="match status" value="1"/>
</dbReference>
<dbReference type="InterPro" id="IPR001789">
    <property type="entry name" value="Sig_transdc_resp-reg_receiver"/>
</dbReference>
<dbReference type="Gene3D" id="3.40.50.2300">
    <property type="match status" value="1"/>
</dbReference>
<dbReference type="InterPro" id="IPR013655">
    <property type="entry name" value="PAS_fold_3"/>
</dbReference>
<dbReference type="PROSITE" id="PS50113">
    <property type="entry name" value="PAC"/>
    <property type="match status" value="1"/>
</dbReference>
<dbReference type="Pfam" id="PF13426">
    <property type="entry name" value="PAS_9"/>
    <property type="match status" value="1"/>
</dbReference>
<dbReference type="Gene3D" id="1.10.287.130">
    <property type="match status" value="1"/>
</dbReference>
<dbReference type="SUPFAM" id="SSF55874">
    <property type="entry name" value="ATPase domain of HSP90 chaperone/DNA topoisomerase II/histidine kinase"/>
    <property type="match status" value="1"/>
</dbReference>
<dbReference type="EC" id="2.7.13.3" evidence="2"/>
<dbReference type="InterPro" id="IPR029016">
    <property type="entry name" value="GAF-like_dom_sf"/>
</dbReference>
<comment type="caution">
    <text evidence="11">The sequence shown here is derived from an EMBL/GenBank/DDBJ whole genome shotgun (WGS) entry which is preliminary data.</text>
</comment>
<dbReference type="EMBL" id="JBHTAP010000001">
    <property type="protein sequence ID" value="MFC7233864.1"/>
    <property type="molecule type" value="Genomic_DNA"/>
</dbReference>
<feature type="domain" description="Histidine kinase" evidence="7">
    <location>
        <begin position="702"/>
        <end position="889"/>
    </location>
</feature>
<dbReference type="PANTHER" id="PTHR43304:SF1">
    <property type="entry name" value="PAC DOMAIN-CONTAINING PROTEIN"/>
    <property type="match status" value="1"/>
</dbReference>
<dbReference type="PROSITE" id="PS50109">
    <property type="entry name" value="HIS_KIN"/>
    <property type="match status" value="1"/>
</dbReference>
<dbReference type="InterPro" id="IPR003018">
    <property type="entry name" value="GAF"/>
</dbReference>
<feature type="domain" description="PAS" evidence="9">
    <location>
        <begin position="180"/>
        <end position="221"/>
    </location>
</feature>
<keyword evidence="4" id="KW-0808">Transferase</keyword>
<evidence type="ECO:0000313" key="12">
    <source>
        <dbReference type="Proteomes" id="UP001596398"/>
    </source>
</evidence>
<dbReference type="InterPro" id="IPR000014">
    <property type="entry name" value="PAS"/>
</dbReference>
<evidence type="ECO:0000256" key="2">
    <source>
        <dbReference type="ARBA" id="ARBA00012438"/>
    </source>
</evidence>
<dbReference type="InterPro" id="IPR011006">
    <property type="entry name" value="CheY-like_superfamily"/>
</dbReference>
<dbReference type="InterPro" id="IPR035965">
    <property type="entry name" value="PAS-like_dom_sf"/>
</dbReference>
<dbReference type="InterPro" id="IPR000700">
    <property type="entry name" value="PAS-assoc_C"/>
</dbReference>
<evidence type="ECO:0000259" key="8">
    <source>
        <dbReference type="PROSITE" id="PS50110"/>
    </source>
</evidence>
<dbReference type="Gene3D" id="3.30.450.20">
    <property type="entry name" value="PAS domain"/>
    <property type="match status" value="3"/>
</dbReference>
<evidence type="ECO:0000259" key="9">
    <source>
        <dbReference type="PROSITE" id="PS50112"/>
    </source>
</evidence>
<keyword evidence="3 6" id="KW-0597">Phosphoprotein</keyword>
<name>A0ABD5ZK29_9EURY</name>
<dbReference type="Pfam" id="PF02518">
    <property type="entry name" value="HATPase_c"/>
    <property type="match status" value="1"/>
</dbReference>
<dbReference type="GO" id="GO:0004673">
    <property type="term" value="F:protein histidine kinase activity"/>
    <property type="evidence" value="ECO:0007669"/>
    <property type="project" value="UniProtKB-EC"/>
</dbReference>
<dbReference type="Pfam" id="PF00072">
    <property type="entry name" value="Response_reg"/>
    <property type="match status" value="1"/>
</dbReference>
<feature type="domain" description="PAC" evidence="10">
    <location>
        <begin position="224"/>
        <end position="276"/>
    </location>
</feature>
<dbReference type="InterPro" id="IPR036097">
    <property type="entry name" value="HisK_dim/P_sf"/>
</dbReference>
<dbReference type="SMART" id="SM00086">
    <property type="entry name" value="PAC"/>
    <property type="match status" value="2"/>
</dbReference>
<dbReference type="Gene3D" id="3.30.565.10">
    <property type="entry name" value="Histidine kinase-like ATPase, C-terminal domain"/>
    <property type="match status" value="1"/>
</dbReference>
<sequence>MSPDDRDGAGSATVRVLHVDDEPGFAETTARFLERHDDRFDVETATAVADGLAALDAGSYDCVVSDYEMPERDGIDFLAAVRESHPDLPFVLFTGKGSEEIASEAISAGVTDYLQKEAGTEQYAILANRIDNVVEGLRSRYALEERKRRLETLISNLPGIVYRCLNEPGWPMEVVEGECEELTGYPARAVESGDVVWGEEVIHPDDRERTWEAVQSALEADESFEVTYRVRTADGEVRWMWERGRGVAGTEGDPAALEGFITDITARRQREAELERTNTLLSTLFDALPVGVVAENSDRDVITANSRLFELFDLPGEPADAAGRDWPALAEMLADRAADPEGFVAGVEELAAAREPADDELTLADGRVVRRIHRPIEFADGDGHLWVYQDVTDSREYRRDLQRFETILETTGDPVYTLDAEGRFTYVNDTLLETTGYGTDELLGEHVSVVMDDGDIERAKADIRAMLSEGGHRCTLEMDLYTKADELIPCELHISVLPFDEEFRGTVGVVRNIAERVEREERIDRLRDRTRKLMYTDTVTETAEVAIRAADDLIGAPLSAVHLFDEEADALEPAATVETVTDSFDEIPRYPRDAEPGTAAALVWETFESGEPLRIDDSWELTGLDERRPARSVVLHPLGRHGMFIVSSDEPDAIDDTEEALVELLAASLRTALDRVEREAELRDQRDELRRRNERLDQFASVVSHDLRNPLSVAKGNLELVRESVDHERLDTVASAHDRMSALIEDLLTIARQGDEAVELGEVDLATLAVDCWRGVETGDATLDVETEATVVADRGRLRQAIENLVRNAVEHGGDGVTVTVGDTPNGFYVADDGPGIEPERREQVFEAGTSTSHSGTGFGLAIVKGVATAHGWDVSVTDSESGGARFEFAGVEFA</sequence>
<dbReference type="SMART" id="SM00448">
    <property type="entry name" value="REC"/>
    <property type="match status" value="1"/>
</dbReference>
<evidence type="ECO:0000256" key="5">
    <source>
        <dbReference type="ARBA" id="ARBA00022777"/>
    </source>
</evidence>
<gene>
    <name evidence="11" type="ORF">ACFQJ4_00900</name>
</gene>
<dbReference type="PANTHER" id="PTHR43304">
    <property type="entry name" value="PHYTOCHROME-LIKE PROTEIN CPH1"/>
    <property type="match status" value="1"/>
</dbReference>
<dbReference type="PROSITE" id="PS50112">
    <property type="entry name" value="PAS"/>
    <property type="match status" value="2"/>
</dbReference>
<dbReference type="CDD" id="cd00130">
    <property type="entry name" value="PAS"/>
    <property type="match status" value="2"/>
</dbReference>
<dbReference type="SUPFAM" id="SSF52172">
    <property type="entry name" value="CheY-like"/>
    <property type="match status" value="1"/>
</dbReference>
<accession>A0ABD5ZK29</accession>
<dbReference type="Pfam" id="PF00512">
    <property type="entry name" value="HisKA"/>
    <property type="match status" value="1"/>
</dbReference>
<protein>
    <recommendedName>
        <fullName evidence="2">histidine kinase</fullName>
        <ecNumber evidence="2">2.7.13.3</ecNumber>
    </recommendedName>
</protein>
<dbReference type="InterPro" id="IPR052162">
    <property type="entry name" value="Sensor_kinase/Photoreceptor"/>
</dbReference>
<dbReference type="GeneID" id="79265525"/>
<evidence type="ECO:0000256" key="6">
    <source>
        <dbReference type="PROSITE-ProRule" id="PRU00169"/>
    </source>
</evidence>
<dbReference type="SMART" id="SM00388">
    <property type="entry name" value="HisKA"/>
    <property type="match status" value="1"/>
</dbReference>
<dbReference type="SMART" id="SM00091">
    <property type="entry name" value="PAS"/>
    <property type="match status" value="3"/>
</dbReference>
<dbReference type="Pfam" id="PF08447">
    <property type="entry name" value="PAS_3"/>
    <property type="match status" value="1"/>
</dbReference>
<dbReference type="InterPro" id="IPR036890">
    <property type="entry name" value="HATPase_C_sf"/>
</dbReference>
<dbReference type="NCBIfam" id="TIGR00229">
    <property type="entry name" value="sensory_box"/>
    <property type="match status" value="2"/>
</dbReference>
<evidence type="ECO:0000259" key="7">
    <source>
        <dbReference type="PROSITE" id="PS50109"/>
    </source>
</evidence>
<dbReference type="CDD" id="cd00156">
    <property type="entry name" value="REC"/>
    <property type="match status" value="1"/>
</dbReference>
<evidence type="ECO:0000259" key="10">
    <source>
        <dbReference type="PROSITE" id="PS50113"/>
    </source>
</evidence>
<feature type="domain" description="PAS" evidence="9">
    <location>
        <begin position="400"/>
        <end position="470"/>
    </location>
</feature>
<dbReference type="Pfam" id="PF13188">
    <property type="entry name" value="PAS_8"/>
    <property type="match status" value="1"/>
</dbReference>
<reference evidence="11 12" key="1">
    <citation type="journal article" date="2019" name="Int. J. Syst. Evol. Microbiol.">
        <title>The Global Catalogue of Microorganisms (GCM) 10K type strain sequencing project: providing services to taxonomists for standard genome sequencing and annotation.</title>
        <authorList>
            <consortium name="The Broad Institute Genomics Platform"/>
            <consortium name="The Broad Institute Genome Sequencing Center for Infectious Disease"/>
            <person name="Wu L."/>
            <person name="Ma J."/>
        </authorList>
    </citation>
    <scope>NUCLEOTIDE SEQUENCE [LARGE SCALE GENOMIC DNA]</scope>
    <source>
        <strain evidence="11 12">DT85</strain>
    </source>
</reference>
<evidence type="ECO:0000256" key="3">
    <source>
        <dbReference type="ARBA" id="ARBA00022553"/>
    </source>
</evidence>
<organism evidence="11 12">
    <name type="scientific">Halosegnis marinus</name>
    <dbReference type="NCBI Taxonomy" id="3034023"/>
    <lineage>
        <taxon>Archaea</taxon>
        <taxon>Methanobacteriati</taxon>
        <taxon>Methanobacteriota</taxon>
        <taxon>Stenosarchaea group</taxon>
        <taxon>Halobacteria</taxon>
        <taxon>Halobacteriales</taxon>
        <taxon>Natronomonadaceae</taxon>
        <taxon>Halosegnis</taxon>
    </lineage>
</organism>